<protein>
    <submittedName>
        <fullName evidence="1">Uncharacterized protein</fullName>
    </submittedName>
</protein>
<dbReference type="AlphaFoldDB" id="A2BZH6"/>
<organism evidence="1 2">
    <name type="scientific">Prochlorococcus marinus (strain NATL1A)</name>
    <dbReference type="NCBI Taxonomy" id="167555"/>
    <lineage>
        <taxon>Bacteria</taxon>
        <taxon>Bacillati</taxon>
        <taxon>Cyanobacteriota</taxon>
        <taxon>Cyanophyceae</taxon>
        <taxon>Synechococcales</taxon>
        <taxon>Prochlorococcaceae</taxon>
        <taxon>Prochlorococcus</taxon>
    </lineage>
</organism>
<dbReference type="RefSeq" id="WP_011822874.1">
    <property type="nucleotide sequence ID" value="NC_008819.1"/>
</dbReference>
<evidence type="ECO:0000313" key="1">
    <source>
        <dbReference type="EMBL" id="ABM74636.1"/>
    </source>
</evidence>
<dbReference type="KEGG" id="pme:NATL1_00721"/>
<sequence length="55" mass="6690">MITEEKKRREEKRREAFKFNADLSDQEIRSIRASAQGMTTHQYELFLREIGIRFK</sequence>
<name>A2BZH6_PROM1</name>
<accession>A2BZH6</accession>
<dbReference type="HOGENOM" id="CLU_3028734_0_0_3"/>
<gene>
    <name evidence="1" type="ordered locus">NATL1_00721</name>
</gene>
<reference evidence="2" key="1">
    <citation type="journal article" date="2007" name="PLoS Genet.">
        <title>Patterns and implications of gene gain and loss in the evolution of Prochlorococcus.</title>
        <authorList>
            <person name="Kettler G.C."/>
            <person name="Martiny A.C."/>
            <person name="Huang K."/>
            <person name="Zucker J."/>
            <person name="Coleman M.L."/>
            <person name="Rodrigue S."/>
            <person name="Chen F."/>
            <person name="Lapidus A."/>
            <person name="Ferriera S."/>
            <person name="Johnson J."/>
            <person name="Steglich C."/>
            <person name="Church G.M."/>
            <person name="Richardson P."/>
            <person name="Chisholm S.W."/>
        </authorList>
    </citation>
    <scope>NUCLEOTIDE SEQUENCE [LARGE SCALE GENOMIC DNA]</scope>
    <source>
        <strain evidence="2">NATL1A</strain>
    </source>
</reference>
<dbReference type="EMBL" id="CP000553">
    <property type="protein sequence ID" value="ABM74636.1"/>
    <property type="molecule type" value="Genomic_DNA"/>
</dbReference>
<proteinExistence type="predicted"/>
<evidence type="ECO:0000313" key="2">
    <source>
        <dbReference type="Proteomes" id="UP000002592"/>
    </source>
</evidence>
<dbReference type="Proteomes" id="UP000002592">
    <property type="component" value="Chromosome"/>
</dbReference>